<proteinExistence type="predicted"/>
<reference evidence="3" key="1">
    <citation type="submission" date="2022-11" db="UniProtKB">
        <authorList>
            <consortium name="WormBaseParasite"/>
        </authorList>
    </citation>
    <scope>IDENTIFICATION</scope>
</reference>
<evidence type="ECO:0000313" key="2">
    <source>
        <dbReference type="Proteomes" id="UP000887566"/>
    </source>
</evidence>
<evidence type="ECO:0000256" key="1">
    <source>
        <dbReference type="SAM" id="MobiDB-lite"/>
    </source>
</evidence>
<dbReference type="WBParaSite" id="PSAMB.scaffold2736size21566.g18978.t1">
    <property type="protein sequence ID" value="PSAMB.scaffold2736size21566.g18978.t1"/>
    <property type="gene ID" value="PSAMB.scaffold2736size21566.g18978"/>
</dbReference>
<sequence>MPGATLLAPSQPSQTTRRPIGDERQLTATSLTLVVPRNCSNPSVGERRPGEARVAAGFNDVPQMPPATPRAPAALRPASHRMAQSVDSAFIKCSTAGDTISSQRFVTDYNSPSLSTKTGVVSHPWHR</sequence>
<name>A0A914VYD0_9BILA</name>
<feature type="region of interest" description="Disordered" evidence="1">
    <location>
        <begin position="1"/>
        <end position="24"/>
    </location>
</feature>
<protein>
    <submittedName>
        <fullName evidence="3">Uncharacterized protein</fullName>
    </submittedName>
</protein>
<feature type="compositionally biased region" description="Polar residues" evidence="1">
    <location>
        <begin position="8"/>
        <end position="17"/>
    </location>
</feature>
<dbReference type="Proteomes" id="UP000887566">
    <property type="component" value="Unplaced"/>
</dbReference>
<accession>A0A914VYD0</accession>
<organism evidence="2 3">
    <name type="scientific">Plectus sambesii</name>
    <dbReference type="NCBI Taxonomy" id="2011161"/>
    <lineage>
        <taxon>Eukaryota</taxon>
        <taxon>Metazoa</taxon>
        <taxon>Ecdysozoa</taxon>
        <taxon>Nematoda</taxon>
        <taxon>Chromadorea</taxon>
        <taxon>Plectida</taxon>
        <taxon>Plectina</taxon>
        <taxon>Plectoidea</taxon>
        <taxon>Plectidae</taxon>
        <taxon>Plectus</taxon>
    </lineage>
</organism>
<evidence type="ECO:0000313" key="3">
    <source>
        <dbReference type="WBParaSite" id="PSAMB.scaffold2736size21566.g18978.t1"/>
    </source>
</evidence>
<keyword evidence="2" id="KW-1185">Reference proteome</keyword>
<dbReference type="AlphaFoldDB" id="A0A914VYD0"/>